<reference evidence="1 2" key="1">
    <citation type="journal article" date="2017" name="BMC Genomics">
        <title>Whole-genome assembly of Babesia ovata and comparative genomics between closely related pathogens.</title>
        <authorList>
            <person name="Yamagishi J."/>
            <person name="Asada M."/>
            <person name="Hakimi H."/>
            <person name="Tanaka T.Q."/>
            <person name="Sugimoto C."/>
            <person name="Kawazu S."/>
        </authorList>
    </citation>
    <scope>NUCLEOTIDE SEQUENCE [LARGE SCALE GENOMIC DNA]</scope>
    <source>
        <strain evidence="1 2">Miyake</strain>
    </source>
</reference>
<accession>A0A2H6KHT3</accession>
<evidence type="ECO:0000313" key="1">
    <source>
        <dbReference type="EMBL" id="GBE62557.1"/>
    </source>
</evidence>
<dbReference type="GeneID" id="39876327"/>
<gene>
    <name evidence="1" type="ORF">BOVATA_040500</name>
</gene>
<dbReference type="AlphaFoldDB" id="A0A2H6KHT3"/>
<evidence type="ECO:0000313" key="2">
    <source>
        <dbReference type="Proteomes" id="UP000236319"/>
    </source>
</evidence>
<dbReference type="RefSeq" id="XP_028868800.1">
    <property type="nucleotide sequence ID" value="XM_029012967.1"/>
</dbReference>
<dbReference type="EMBL" id="BDSA01000005">
    <property type="protein sequence ID" value="GBE62557.1"/>
    <property type="molecule type" value="Genomic_DNA"/>
</dbReference>
<dbReference type="Proteomes" id="UP000236319">
    <property type="component" value="Unassembled WGS sequence"/>
</dbReference>
<sequence>MFAKLYVTYISTVTNLPSRRCNRRLGRSLDLLLSLLVELSNGGGEVVHRSGKLLFDFGPKIIFNLALNHFPNHRQLTVHGLRGAYIWIGALVGSSSRGELFVKFSSLINYSIQFACDASFAALFYPVVAEQDRVNFVRHLTGGSGETQQRGFDCYFQVVFATFIRILNPLENHLRKRANSLIPKFLIKLPDKMQTGFFHRFNGCLYFAIS</sequence>
<name>A0A2H6KHT3_9APIC</name>
<organism evidence="1 2">
    <name type="scientific">Babesia ovata</name>
    <dbReference type="NCBI Taxonomy" id="189622"/>
    <lineage>
        <taxon>Eukaryota</taxon>
        <taxon>Sar</taxon>
        <taxon>Alveolata</taxon>
        <taxon>Apicomplexa</taxon>
        <taxon>Aconoidasida</taxon>
        <taxon>Piroplasmida</taxon>
        <taxon>Babesiidae</taxon>
        <taxon>Babesia</taxon>
    </lineage>
</organism>
<dbReference type="VEuPathDB" id="PiroplasmaDB:BOVATA_040500"/>
<keyword evidence="2" id="KW-1185">Reference proteome</keyword>
<protein>
    <submittedName>
        <fullName evidence="1">Uncharacterized protein</fullName>
    </submittedName>
</protein>
<proteinExistence type="predicted"/>
<comment type="caution">
    <text evidence="1">The sequence shown here is derived from an EMBL/GenBank/DDBJ whole genome shotgun (WGS) entry which is preliminary data.</text>
</comment>